<evidence type="ECO:0000313" key="2">
    <source>
        <dbReference type="Proteomes" id="UP001500655"/>
    </source>
</evidence>
<keyword evidence="2" id="KW-1185">Reference proteome</keyword>
<organism evidence="1 2">
    <name type="scientific">Luedemannella helvata</name>
    <dbReference type="NCBI Taxonomy" id="349315"/>
    <lineage>
        <taxon>Bacteria</taxon>
        <taxon>Bacillati</taxon>
        <taxon>Actinomycetota</taxon>
        <taxon>Actinomycetes</taxon>
        <taxon>Micromonosporales</taxon>
        <taxon>Micromonosporaceae</taxon>
        <taxon>Luedemannella</taxon>
    </lineage>
</organism>
<proteinExistence type="predicted"/>
<evidence type="ECO:0000313" key="1">
    <source>
        <dbReference type="EMBL" id="GAA1758720.1"/>
    </source>
</evidence>
<dbReference type="Proteomes" id="UP001500655">
    <property type="component" value="Unassembled WGS sequence"/>
</dbReference>
<accession>A0ABN2KLW9</accession>
<dbReference type="EMBL" id="BAAALS010000014">
    <property type="protein sequence ID" value="GAA1758720.1"/>
    <property type="molecule type" value="Genomic_DNA"/>
</dbReference>
<comment type="caution">
    <text evidence="1">The sequence shown here is derived from an EMBL/GenBank/DDBJ whole genome shotgun (WGS) entry which is preliminary data.</text>
</comment>
<sequence>MTEAELRQVLILDRLYDHRPENPGDIPDVGDVLGSDYDPSDEELWRGALKTLDSLGLVELMETFGGLATSGVSITDLGRVEVEKIRKRRENPALRNAAARKAVLEFLYAQPGYRAMTVDGLLSSPHAQFEGDALGSADIDAALPYLTRKRLITGIRTGQLNTLVRLHLTDRGVDCVEQFGGSVADYVRNVEHGAANNTVNFHGPVTGSNVAWNSREITQTATTSTGVAGDELVSLIKAIKQALPVLGLDEADSARLLGQLDVVEGELESAEPDAGVVKSVLKRVLSKVGAVADSSLGLFLTAYAKDLMRKAGVPLE</sequence>
<reference evidence="1 2" key="1">
    <citation type="journal article" date="2019" name="Int. J. Syst. Evol. Microbiol.">
        <title>The Global Catalogue of Microorganisms (GCM) 10K type strain sequencing project: providing services to taxonomists for standard genome sequencing and annotation.</title>
        <authorList>
            <consortium name="The Broad Institute Genomics Platform"/>
            <consortium name="The Broad Institute Genome Sequencing Center for Infectious Disease"/>
            <person name="Wu L."/>
            <person name="Ma J."/>
        </authorList>
    </citation>
    <scope>NUCLEOTIDE SEQUENCE [LARGE SCALE GENOMIC DNA]</scope>
    <source>
        <strain evidence="1 2">JCM 13249</strain>
    </source>
</reference>
<gene>
    <name evidence="1" type="ORF">GCM10009681_32420</name>
</gene>
<protein>
    <submittedName>
        <fullName evidence="1">Uncharacterized protein</fullName>
    </submittedName>
</protein>
<name>A0ABN2KLW9_9ACTN</name>
<dbReference type="RefSeq" id="WP_344082357.1">
    <property type="nucleotide sequence ID" value="NZ_BAAALS010000014.1"/>
</dbReference>